<dbReference type="InterPro" id="IPR049739">
    <property type="entry name" value="YraL-like"/>
</dbReference>
<dbReference type="InterPro" id="IPR009057">
    <property type="entry name" value="Homeodomain-like_sf"/>
</dbReference>
<dbReference type="OrthoDB" id="9800398at2"/>
<dbReference type="Proteomes" id="UP000285456">
    <property type="component" value="Unassembled WGS sequence"/>
</dbReference>
<evidence type="ECO:0000259" key="1">
    <source>
        <dbReference type="Pfam" id="PF08765"/>
    </source>
</evidence>
<dbReference type="NCBIfam" id="NF040785">
    <property type="entry name" value="CD3324_fam"/>
    <property type="match status" value="1"/>
</dbReference>
<dbReference type="AlphaFoldDB" id="A0A417YBE7"/>
<dbReference type="PANTHER" id="PTHR37812:SF1">
    <property type="entry name" value="MU-LIKE PROPHAGE FLUMU PROTEIN C"/>
    <property type="match status" value="1"/>
</dbReference>
<keyword evidence="3" id="KW-1185">Reference proteome</keyword>
<name>A0A417YBE7_9BACI</name>
<proteinExistence type="predicted"/>
<reference evidence="2 3" key="1">
    <citation type="journal article" date="2007" name="Int. J. Syst. Evol. Microbiol.">
        <title>Oceanobacillus profundus sp. nov., isolated from a deep-sea sediment core.</title>
        <authorList>
            <person name="Kim Y.G."/>
            <person name="Choi D.H."/>
            <person name="Hyun S."/>
            <person name="Cho B.C."/>
        </authorList>
    </citation>
    <scope>NUCLEOTIDE SEQUENCE [LARGE SCALE GENOMIC DNA]</scope>
    <source>
        <strain evidence="2 3">DSM 18246</strain>
    </source>
</reference>
<dbReference type="EMBL" id="QWEH01000019">
    <property type="protein sequence ID" value="RHW29834.1"/>
    <property type="molecule type" value="Genomic_DNA"/>
</dbReference>
<dbReference type="RefSeq" id="WP_095307422.1">
    <property type="nucleotide sequence ID" value="NZ_JAMAWL010000005.1"/>
</dbReference>
<evidence type="ECO:0000313" key="3">
    <source>
        <dbReference type="Proteomes" id="UP000285456"/>
    </source>
</evidence>
<dbReference type="SUPFAM" id="SSF46689">
    <property type="entry name" value="Homeodomain-like"/>
    <property type="match status" value="1"/>
</dbReference>
<accession>A0A417YBE7</accession>
<dbReference type="Pfam" id="PF08765">
    <property type="entry name" value="Mor"/>
    <property type="match status" value="1"/>
</dbReference>
<dbReference type="PANTHER" id="PTHR37812">
    <property type="entry name" value="MU-LIKE PROPHAGE FLUMU PROTEIN C"/>
    <property type="match status" value="1"/>
</dbReference>
<comment type="caution">
    <text evidence="2">The sequence shown here is derived from an EMBL/GenBank/DDBJ whole genome shotgun (WGS) entry which is preliminary data.</text>
</comment>
<gene>
    <name evidence="2" type="ORF">D1B32_20195</name>
</gene>
<dbReference type="Gene3D" id="1.10.10.60">
    <property type="entry name" value="Homeodomain-like"/>
    <property type="match status" value="1"/>
</dbReference>
<protein>
    <recommendedName>
        <fullName evidence="1">Mor transcription activator domain-containing protein</fullName>
    </recommendedName>
</protein>
<feature type="domain" description="Mor transcription activator" evidence="1">
    <location>
        <begin position="11"/>
        <end position="91"/>
    </location>
</feature>
<sequence>MQYKNAKEVLPPSLLKEMQKYIQGDLIYIPKAKSERAGWGEVSGSRALIAKRNEEIFQLYNNGKTLEELERKFHLSIDSIRKIIYKVRNNHD</sequence>
<dbReference type="InterPro" id="IPR014875">
    <property type="entry name" value="Mor_transcription_activator"/>
</dbReference>
<organism evidence="2 3">
    <name type="scientific">Oceanobacillus profundus</name>
    <dbReference type="NCBI Taxonomy" id="372463"/>
    <lineage>
        <taxon>Bacteria</taxon>
        <taxon>Bacillati</taxon>
        <taxon>Bacillota</taxon>
        <taxon>Bacilli</taxon>
        <taxon>Bacillales</taxon>
        <taxon>Bacillaceae</taxon>
        <taxon>Oceanobacillus</taxon>
    </lineage>
</organism>
<evidence type="ECO:0000313" key="2">
    <source>
        <dbReference type="EMBL" id="RHW29834.1"/>
    </source>
</evidence>
<dbReference type="InterPro" id="IPR052411">
    <property type="entry name" value="c-mor_Regulatory_Protein"/>
</dbReference>